<feature type="repeat" description="PPR" evidence="3">
    <location>
        <begin position="308"/>
        <end position="343"/>
    </location>
</feature>
<evidence type="ECO:0000313" key="5">
    <source>
        <dbReference type="EMBL" id="CAH9100740.1"/>
    </source>
</evidence>
<dbReference type="SUPFAM" id="SSF48452">
    <property type="entry name" value="TPR-like"/>
    <property type="match status" value="1"/>
</dbReference>
<dbReference type="GO" id="GO:0008270">
    <property type="term" value="F:zinc ion binding"/>
    <property type="evidence" value="ECO:0007669"/>
    <property type="project" value="InterPro"/>
</dbReference>
<dbReference type="Pfam" id="PF20431">
    <property type="entry name" value="E_motif"/>
    <property type="match status" value="1"/>
</dbReference>
<proteinExistence type="inferred from homology"/>
<dbReference type="Gene3D" id="1.25.40.10">
    <property type="entry name" value="Tetratricopeptide repeat domain"/>
    <property type="match status" value="5"/>
</dbReference>
<dbReference type="FunFam" id="1.25.40.10:FF:000366">
    <property type="entry name" value="Pentatricopeptide (PPR) repeat-containing protein"/>
    <property type="match status" value="1"/>
</dbReference>
<dbReference type="InterPro" id="IPR046849">
    <property type="entry name" value="E2_motif"/>
</dbReference>
<evidence type="ECO:0000313" key="6">
    <source>
        <dbReference type="Proteomes" id="UP001152484"/>
    </source>
</evidence>
<dbReference type="InterPro" id="IPR002885">
    <property type="entry name" value="PPR_rpt"/>
</dbReference>
<evidence type="ECO:0000256" key="1">
    <source>
        <dbReference type="ARBA" id="ARBA00006643"/>
    </source>
</evidence>
<dbReference type="FunFam" id="1.25.40.10:FF:000442">
    <property type="entry name" value="Pentatricopeptide repeat-containing protein At3g49710"/>
    <property type="match status" value="1"/>
</dbReference>
<dbReference type="InterPro" id="IPR032867">
    <property type="entry name" value="DYW_dom"/>
</dbReference>
<feature type="repeat" description="PPR" evidence="3">
    <location>
        <begin position="205"/>
        <end position="239"/>
    </location>
</feature>
<dbReference type="AlphaFoldDB" id="A0A9P0ZFA0"/>
<dbReference type="InterPro" id="IPR046848">
    <property type="entry name" value="E_motif"/>
</dbReference>
<feature type="domain" description="DYW" evidence="4">
    <location>
        <begin position="630"/>
        <end position="727"/>
    </location>
</feature>
<evidence type="ECO:0000259" key="4">
    <source>
        <dbReference type="Pfam" id="PF14432"/>
    </source>
</evidence>
<organism evidence="5 6">
    <name type="scientific">Cuscuta europaea</name>
    <name type="common">European dodder</name>
    <dbReference type="NCBI Taxonomy" id="41803"/>
    <lineage>
        <taxon>Eukaryota</taxon>
        <taxon>Viridiplantae</taxon>
        <taxon>Streptophyta</taxon>
        <taxon>Embryophyta</taxon>
        <taxon>Tracheophyta</taxon>
        <taxon>Spermatophyta</taxon>
        <taxon>Magnoliopsida</taxon>
        <taxon>eudicotyledons</taxon>
        <taxon>Gunneridae</taxon>
        <taxon>Pentapetalae</taxon>
        <taxon>asterids</taxon>
        <taxon>lamiids</taxon>
        <taxon>Solanales</taxon>
        <taxon>Convolvulaceae</taxon>
        <taxon>Cuscuteae</taxon>
        <taxon>Cuscuta</taxon>
        <taxon>Cuscuta subgen. Cuscuta</taxon>
    </lineage>
</organism>
<feature type="repeat" description="PPR" evidence="3">
    <location>
        <begin position="379"/>
        <end position="413"/>
    </location>
</feature>
<dbReference type="EMBL" id="CAMAPE010000038">
    <property type="protein sequence ID" value="CAH9100740.1"/>
    <property type="molecule type" value="Genomic_DNA"/>
</dbReference>
<dbReference type="PANTHER" id="PTHR47926">
    <property type="entry name" value="PENTATRICOPEPTIDE REPEAT-CONTAINING PROTEIN"/>
    <property type="match status" value="1"/>
</dbReference>
<comment type="caution">
    <text evidence="5">The sequence shown here is derived from an EMBL/GenBank/DDBJ whole genome shotgun (WGS) entry which is preliminary data.</text>
</comment>
<feature type="repeat" description="PPR" evidence="3">
    <location>
        <begin position="450"/>
        <end position="485"/>
    </location>
</feature>
<dbReference type="GO" id="GO:0003723">
    <property type="term" value="F:RNA binding"/>
    <property type="evidence" value="ECO:0007669"/>
    <property type="project" value="InterPro"/>
</dbReference>
<dbReference type="InterPro" id="IPR046960">
    <property type="entry name" value="PPR_At4g14850-like_plant"/>
</dbReference>
<dbReference type="PROSITE" id="PS51375">
    <property type="entry name" value="PPR"/>
    <property type="match status" value="5"/>
</dbReference>
<dbReference type="GO" id="GO:0009451">
    <property type="term" value="P:RNA modification"/>
    <property type="evidence" value="ECO:0007669"/>
    <property type="project" value="InterPro"/>
</dbReference>
<dbReference type="Pfam" id="PF14432">
    <property type="entry name" value="DYW_deaminase"/>
    <property type="match status" value="1"/>
</dbReference>
<dbReference type="FunFam" id="1.25.40.10:FF:000351">
    <property type="entry name" value="Pentatricopeptide repeat-containing protein"/>
    <property type="match status" value="1"/>
</dbReference>
<accession>A0A9P0ZFA0</accession>
<dbReference type="Pfam" id="PF01535">
    <property type="entry name" value="PPR"/>
    <property type="match status" value="9"/>
</dbReference>
<dbReference type="Pfam" id="PF20430">
    <property type="entry name" value="Eplus_motif"/>
    <property type="match status" value="1"/>
</dbReference>
<sequence>MKQGWWSLQQFRHILKTCIAERDLWTGKTLHTMYIKSLLIPPSTYISNHFILLYSKCGCLSNARKAFDSTLSPNVFSYNAIIAAYAKEAQPHTAHDLYDQIPQPDLVSYNTLISAYADRGDTVPALELFLGLRRTGLDIDAFTLSGAITASCDDMILILQLHSLAVSGGFDAFVSVNNTLLTCYSRNGHLDDAKKVFEAMGEIKDGVSWNSMIVAYGQHKVGSKALSLYQEMVSLELKEDMFTLASVLTAFTSMEDFLGGLQFHARLIKMGFHLNTHVGSGLIDLYSKCSKEGIPDCKKVFQEIPNPDLILWNTMISGCSLFNDFSEEAVAYFRQMQRVGHQPDECSFVCVISACSNLSLQGKQVHSLTIKSYIPATRTLTVSNALITMYSKCGNLQDAMKIFDRMPEHNSVSFNSMIAGYAQHGHAMESLILFEKMLRGNSNNSGMGPTSITFISVLSACAHTGRVEEGKKYFGMMTEELGIKPEVEHYLCMIDLLGRTGNLEEAESLIDSMPYNPGTIGWGTLLRSCRIHGDTELALKAAKHCLELDPTNAAPYVMLANIHASAGRWEEVAAIRKQMRVKGVKKKPGHSWIEVDKRIHTFVAEDHSHPMIKEIYVFWEEMSEKMKQAGYVADLKWVLVRDDDGGIREEEKERCLRHHSEKLAVAFGLLSTKEGVPILVLKNLRICGDCHNAIKFITVITGREITVRDCHRFHCFKGGLCSCGDFW</sequence>
<name>A0A9P0ZFA0_CUSEU</name>
<feature type="repeat" description="PPR" evidence="3">
    <location>
        <begin position="105"/>
        <end position="139"/>
    </location>
</feature>
<protein>
    <recommendedName>
        <fullName evidence="4">DYW domain-containing protein</fullName>
    </recommendedName>
</protein>
<dbReference type="InterPro" id="IPR011990">
    <property type="entry name" value="TPR-like_helical_dom_sf"/>
</dbReference>
<keyword evidence="2" id="KW-0677">Repeat</keyword>
<dbReference type="Proteomes" id="UP001152484">
    <property type="component" value="Unassembled WGS sequence"/>
</dbReference>
<evidence type="ECO:0000256" key="2">
    <source>
        <dbReference type="ARBA" id="ARBA00022737"/>
    </source>
</evidence>
<dbReference type="FunFam" id="1.25.40.10:FF:000396">
    <property type="entry name" value="Pentatricopeptide repeat-containing protein At2g36730"/>
    <property type="match status" value="1"/>
</dbReference>
<dbReference type="OrthoDB" id="185373at2759"/>
<comment type="similarity">
    <text evidence="1">Belongs to the PPR family. PCMP-H subfamily.</text>
</comment>
<reference evidence="5" key="1">
    <citation type="submission" date="2022-07" db="EMBL/GenBank/DDBJ databases">
        <authorList>
            <person name="Macas J."/>
            <person name="Novak P."/>
            <person name="Neumann P."/>
        </authorList>
    </citation>
    <scope>NUCLEOTIDE SEQUENCE</scope>
</reference>
<dbReference type="NCBIfam" id="TIGR00756">
    <property type="entry name" value="PPR"/>
    <property type="match status" value="5"/>
</dbReference>
<gene>
    <name evidence="5" type="ORF">CEURO_LOCUS15093</name>
</gene>
<keyword evidence="6" id="KW-1185">Reference proteome</keyword>
<evidence type="ECO:0000256" key="3">
    <source>
        <dbReference type="PROSITE-ProRule" id="PRU00708"/>
    </source>
</evidence>
<dbReference type="PANTHER" id="PTHR47926:SF505">
    <property type="entry name" value="PENTATRICOPEPTIDE REPEAT (PPR) SUPERFAMILY PROTEIN"/>
    <property type="match status" value="1"/>
</dbReference>
<dbReference type="FunFam" id="1.25.40.10:FF:000031">
    <property type="entry name" value="Pentatricopeptide repeat-containing protein mitochondrial"/>
    <property type="match status" value="1"/>
</dbReference>